<dbReference type="RefSeq" id="WP_379598862.1">
    <property type="nucleotide sequence ID" value="NZ_JBHRTN010000018.1"/>
</dbReference>
<gene>
    <name evidence="9" type="primary">gluQRS</name>
    <name evidence="9" type="ORF">ACFOD4_14660</name>
</gene>
<dbReference type="Proteomes" id="UP001595593">
    <property type="component" value="Unassembled WGS sequence"/>
</dbReference>
<dbReference type="PRINTS" id="PR00987">
    <property type="entry name" value="TRNASYNTHGLU"/>
</dbReference>
<dbReference type="InterPro" id="IPR049940">
    <property type="entry name" value="GluQ/Sye"/>
</dbReference>
<evidence type="ECO:0000313" key="10">
    <source>
        <dbReference type="Proteomes" id="UP001595593"/>
    </source>
</evidence>
<feature type="domain" description="Glutamyl/glutaminyl-tRNA synthetase class Ib catalytic" evidence="8">
    <location>
        <begin position="10"/>
        <end position="280"/>
    </location>
</feature>
<keyword evidence="6 7" id="KW-0030">Aminoacyl-tRNA synthetase</keyword>
<dbReference type="NCBIfam" id="NF004315">
    <property type="entry name" value="PRK05710.1-4"/>
    <property type="match status" value="1"/>
</dbReference>
<dbReference type="SUPFAM" id="SSF52374">
    <property type="entry name" value="Nucleotidylyl transferase"/>
    <property type="match status" value="1"/>
</dbReference>
<reference evidence="10" key="1">
    <citation type="journal article" date="2019" name="Int. J. Syst. Evol. Microbiol.">
        <title>The Global Catalogue of Microorganisms (GCM) 10K type strain sequencing project: providing services to taxonomists for standard genome sequencing and annotation.</title>
        <authorList>
            <consortium name="The Broad Institute Genomics Platform"/>
            <consortium name="The Broad Institute Genome Sequencing Center for Infectious Disease"/>
            <person name="Wu L."/>
            <person name="Ma J."/>
        </authorList>
    </citation>
    <scope>NUCLEOTIDE SEQUENCE [LARGE SCALE GENOMIC DNA]</scope>
    <source>
        <strain evidence="10">KCTC 52094</strain>
    </source>
</reference>
<evidence type="ECO:0000256" key="3">
    <source>
        <dbReference type="ARBA" id="ARBA00022741"/>
    </source>
</evidence>
<comment type="caution">
    <text evidence="9">The sequence shown here is derived from an EMBL/GenBank/DDBJ whole genome shotgun (WGS) entry which is preliminary data.</text>
</comment>
<dbReference type="InterPro" id="IPR001412">
    <property type="entry name" value="aa-tRNA-synth_I_CS"/>
</dbReference>
<keyword evidence="1 7" id="KW-0436">Ligase</keyword>
<dbReference type="Gene3D" id="3.40.50.620">
    <property type="entry name" value="HUPs"/>
    <property type="match status" value="1"/>
</dbReference>
<evidence type="ECO:0000256" key="5">
    <source>
        <dbReference type="ARBA" id="ARBA00022840"/>
    </source>
</evidence>
<keyword evidence="4" id="KW-0862">Zinc</keyword>
<comment type="similarity">
    <text evidence="7">Belongs to the class-I aminoacyl-tRNA synthetase family.</text>
</comment>
<keyword evidence="5 7" id="KW-0067">ATP-binding</keyword>
<dbReference type="EC" id="6.1.1.-" evidence="9"/>
<keyword evidence="10" id="KW-1185">Reference proteome</keyword>
<evidence type="ECO:0000259" key="8">
    <source>
        <dbReference type="Pfam" id="PF00749"/>
    </source>
</evidence>
<dbReference type="EMBL" id="JBHRTN010000018">
    <property type="protein sequence ID" value="MFC3126306.1"/>
    <property type="molecule type" value="Genomic_DNA"/>
</dbReference>
<dbReference type="PROSITE" id="PS00178">
    <property type="entry name" value="AA_TRNA_LIGASE_I"/>
    <property type="match status" value="1"/>
</dbReference>
<dbReference type="PANTHER" id="PTHR43311">
    <property type="entry name" value="GLUTAMATE--TRNA LIGASE"/>
    <property type="match status" value="1"/>
</dbReference>
<dbReference type="PANTHER" id="PTHR43311:SF1">
    <property type="entry name" value="GLUTAMYL-Q TRNA(ASP) SYNTHETASE"/>
    <property type="match status" value="1"/>
</dbReference>
<proteinExistence type="inferred from homology"/>
<protein>
    <submittedName>
        <fullName evidence="9">tRNA glutamyl-Q(34) synthetase GluQRS</fullName>
        <ecNumber evidence="9">6.1.1.-</ecNumber>
    </submittedName>
</protein>
<evidence type="ECO:0000256" key="2">
    <source>
        <dbReference type="ARBA" id="ARBA00022723"/>
    </source>
</evidence>
<accession>A0ABV7G497</accession>
<evidence type="ECO:0000256" key="4">
    <source>
        <dbReference type="ARBA" id="ARBA00022833"/>
    </source>
</evidence>
<sequence length="298" mass="32666">MPASPGSRTVVTRFAPSPTGRLHLGHAYSALLGWRSARAASGRFLLRIEDIDPVRCRPEYTDAILQDLDWLGLDWEGTARVQSAHLQEYRAALDRLQAMGLLYPCFCTRADIAREIAAIGHAPHGPDGLLYPGTCRSLPLAERAARIAGGEPYALRLDMAAALRRAVGPLCFVELGDGGPRRIRCDPARFGDAVLARKDIPASYHLCVTHDDALQGVTLVTRAEDLRPATDLHRLIQALMGWPTPCYSHHSLLLDADGRRLSKRDKAPTLLALREAGHSPEEVRAMALSRPTKRPTGR</sequence>
<dbReference type="InterPro" id="IPR000924">
    <property type="entry name" value="Glu/Gln-tRNA-synth"/>
</dbReference>
<evidence type="ECO:0000313" key="9">
    <source>
        <dbReference type="EMBL" id="MFC3126306.1"/>
    </source>
</evidence>
<name>A0ABV7G497_9PROT</name>
<evidence type="ECO:0000256" key="1">
    <source>
        <dbReference type="ARBA" id="ARBA00022598"/>
    </source>
</evidence>
<organism evidence="9 10">
    <name type="scientific">Teichococcus globiformis</name>
    <dbReference type="NCBI Taxonomy" id="2307229"/>
    <lineage>
        <taxon>Bacteria</taxon>
        <taxon>Pseudomonadati</taxon>
        <taxon>Pseudomonadota</taxon>
        <taxon>Alphaproteobacteria</taxon>
        <taxon>Acetobacterales</taxon>
        <taxon>Roseomonadaceae</taxon>
        <taxon>Roseomonas</taxon>
    </lineage>
</organism>
<dbReference type="InterPro" id="IPR020058">
    <property type="entry name" value="Glu/Gln-tRNA-synth_Ib_cat-dom"/>
</dbReference>
<keyword evidence="2" id="KW-0479">Metal-binding</keyword>
<keyword evidence="3 7" id="KW-0547">Nucleotide-binding</keyword>
<evidence type="ECO:0000256" key="7">
    <source>
        <dbReference type="RuleBase" id="RU363037"/>
    </source>
</evidence>
<keyword evidence="7" id="KW-0648">Protein biosynthesis</keyword>
<dbReference type="Pfam" id="PF00749">
    <property type="entry name" value="tRNA-synt_1c"/>
    <property type="match status" value="1"/>
</dbReference>
<evidence type="ECO:0000256" key="6">
    <source>
        <dbReference type="ARBA" id="ARBA00023146"/>
    </source>
</evidence>
<dbReference type="GO" id="GO:0016874">
    <property type="term" value="F:ligase activity"/>
    <property type="evidence" value="ECO:0007669"/>
    <property type="project" value="UniProtKB-KW"/>
</dbReference>
<dbReference type="InterPro" id="IPR014729">
    <property type="entry name" value="Rossmann-like_a/b/a_fold"/>
</dbReference>